<proteinExistence type="predicted"/>
<evidence type="ECO:0000259" key="1">
    <source>
        <dbReference type="PROSITE" id="PS51462"/>
    </source>
</evidence>
<dbReference type="Proteomes" id="UP000176863">
    <property type="component" value="Unassembled WGS sequence"/>
</dbReference>
<dbReference type="Gene3D" id="3.90.79.10">
    <property type="entry name" value="Nucleoside Triphosphate Pyrophosphohydrolase"/>
    <property type="match status" value="1"/>
</dbReference>
<accession>A0A1F6CW10</accession>
<dbReference type="PROSITE" id="PS51462">
    <property type="entry name" value="NUDIX"/>
    <property type="match status" value="1"/>
</dbReference>
<gene>
    <name evidence="2" type="ORF">A2851_00030</name>
</gene>
<comment type="caution">
    <text evidence="2">The sequence shown here is derived from an EMBL/GenBank/DDBJ whole genome shotgun (WGS) entry which is preliminary data.</text>
</comment>
<sequence length="189" mass="21303">MVIPIPSGPEKVTYQGKIIEVVEQPMRVGEKTINFEFARRAPGTRLIIPTHDGKIILTKEYRPEIKDYDFRLPGGKVFDTLKEYNSFLKTNGDIKAKAHEAAVKEAREEVGIVAGDAELFGISKCGTTVEWDLYYFVVRSYTEETGQDLEAGEDIAVVPTTLANAKEMCLDGRIQEERSALMLLRYLNR</sequence>
<protein>
    <recommendedName>
        <fullName evidence="1">Nudix hydrolase domain-containing protein</fullName>
    </recommendedName>
</protein>
<dbReference type="SUPFAM" id="SSF55811">
    <property type="entry name" value="Nudix"/>
    <property type="match status" value="1"/>
</dbReference>
<dbReference type="EMBL" id="MFKT01000013">
    <property type="protein sequence ID" value="OGG53353.1"/>
    <property type="molecule type" value="Genomic_DNA"/>
</dbReference>
<organism evidence="2 3">
    <name type="scientific">Candidatus Kaiserbacteria bacterium RIFCSPHIGHO2_01_FULL_53_29</name>
    <dbReference type="NCBI Taxonomy" id="1798480"/>
    <lineage>
        <taxon>Bacteria</taxon>
        <taxon>Candidatus Kaiseribacteriota</taxon>
    </lineage>
</organism>
<dbReference type="CDD" id="cd03424">
    <property type="entry name" value="NUDIX_ADPRase_Nudt5_UGPPase_Nudt14"/>
    <property type="match status" value="1"/>
</dbReference>
<evidence type="ECO:0000313" key="2">
    <source>
        <dbReference type="EMBL" id="OGG53353.1"/>
    </source>
</evidence>
<name>A0A1F6CW10_9BACT</name>
<dbReference type="AlphaFoldDB" id="A0A1F6CW10"/>
<reference evidence="2 3" key="1">
    <citation type="journal article" date="2016" name="Nat. Commun.">
        <title>Thousands of microbial genomes shed light on interconnected biogeochemical processes in an aquifer system.</title>
        <authorList>
            <person name="Anantharaman K."/>
            <person name="Brown C.T."/>
            <person name="Hug L.A."/>
            <person name="Sharon I."/>
            <person name="Castelle C.J."/>
            <person name="Probst A.J."/>
            <person name="Thomas B.C."/>
            <person name="Singh A."/>
            <person name="Wilkins M.J."/>
            <person name="Karaoz U."/>
            <person name="Brodie E.L."/>
            <person name="Williams K.H."/>
            <person name="Hubbard S.S."/>
            <person name="Banfield J.F."/>
        </authorList>
    </citation>
    <scope>NUCLEOTIDE SEQUENCE [LARGE SCALE GENOMIC DNA]</scope>
</reference>
<dbReference type="STRING" id="1798480.A2851_00030"/>
<dbReference type="InterPro" id="IPR000086">
    <property type="entry name" value="NUDIX_hydrolase_dom"/>
</dbReference>
<dbReference type="InterPro" id="IPR015797">
    <property type="entry name" value="NUDIX_hydrolase-like_dom_sf"/>
</dbReference>
<evidence type="ECO:0000313" key="3">
    <source>
        <dbReference type="Proteomes" id="UP000176863"/>
    </source>
</evidence>
<feature type="domain" description="Nudix hydrolase" evidence="1">
    <location>
        <begin position="37"/>
        <end position="182"/>
    </location>
</feature>